<organism evidence="1 2">
    <name type="scientific">Aspergillus welwitschiae</name>
    <dbReference type="NCBI Taxonomy" id="1341132"/>
    <lineage>
        <taxon>Eukaryota</taxon>
        <taxon>Fungi</taxon>
        <taxon>Dikarya</taxon>
        <taxon>Ascomycota</taxon>
        <taxon>Pezizomycotina</taxon>
        <taxon>Eurotiomycetes</taxon>
        <taxon>Eurotiomycetidae</taxon>
        <taxon>Eurotiales</taxon>
        <taxon>Aspergillaceae</taxon>
        <taxon>Aspergillus</taxon>
        <taxon>Aspergillus subgen. Circumdati</taxon>
    </lineage>
</organism>
<dbReference type="Proteomes" id="UP000253729">
    <property type="component" value="Unassembled WGS sequence"/>
</dbReference>
<name>A0A3F3PLV0_9EURO</name>
<dbReference type="RefSeq" id="XP_026620835.1">
    <property type="nucleotide sequence ID" value="XM_026768089.1"/>
</dbReference>
<dbReference type="InterPro" id="IPR043519">
    <property type="entry name" value="NT_sf"/>
</dbReference>
<keyword evidence="2" id="KW-1185">Reference proteome</keyword>
<proteinExistence type="predicted"/>
<dbReference type="GeneID" id="38136445"/>
<dbReference type="AlphaFoldDB" id="A0A3F3PLV0"/>
<evidence type="ECO:0000313" key="2">
    <source>
        <dbReference type="Proteomes" id="UP000253729"/>
    </source>
</evidence>
<gene>
    <name evidence="1" type="ORF">BDQ94DRAFT_153152</name>
</gene>
<protein>
    <submittedName>
        <fullName evidence="1">Uncharacterized protein</fullName>
    </submittedName>
</protein>
<sequence length="257" mass="28345">MIVSSTCSVSLNLHNTRYKFGKVSDIQQLSQVYPTPATTDWPRLSRQNGMTSSHFHTPAEIRAAAMAVGNALAQFETYALVGGSACVVLGSTRATQDIDLVVPRGETSDARQLLRASPDFEVEARTNHTTYKARSPVQVEILTPPLLFKEPFDENTEVITIEGVKVLKPALLLNAKCGSITGRSTEDKRRTDSLDINFLLNFCAQNPEYLPESDEVPRATKQLVHVLIQLYGGEEAWVRAGFSLRTGIDYLESLTES</sequence>
<dbReference type="EMBL" id="KZ852083">
    <property type="protein sequence ID" value="RDH27813.1"/>
    <property type="molecule type" value="Genomic_DNA"/>
</dbReference>
<dbReference type="Gene3D" id="3.30.460.40">
    <property type="match status" value="1"/>
</dbReference>
<dbReference type="SUPFAM" id="SSF81301">
    <property type="entry name" value="Nucleotidyltransferase"/>
    <property type="match status" value="1"/>
</dbReference>
<accession>A0A3F3PLV0</accession>
<evidence type="ECO:0000313" key="1">
    <source>
        <dbReference type="EMBL" id="RDH27813.1"/>
    </source>
</evidence>
<reference evidence="1 2" key="1">
    <citation type="submission" date="2018-07" db="EMBL/GenBank/DDBJ databases">
        <title>The genomes of Aspergillus section Nigri reveals drivers in fungal speciation.</title>
        <authorList>
            <consortium name="DOE Joint Genome Institute"/>
            <person name="Vesth T.C."/>
            <person name="Nybo J."/>
            <person name="Theobald S."/>
            <person name="Brandl J."/>
            <person name="Frisvad J.C."/>
            <person name="Nielsen K.F."/>
            <person name="Lyhne E.K."/>
            <person name="Kogle M.E."/>
            <person name="Kuo A."/>
            <person name="Riley R."/>
            <person name="Clum A."/>
            <person name="Nolan M."/>
            <person name="Lipzen A."/>
            <person name="Salamov A."/>
            <person name="Henrissat B."/>
            <person name="Wiebenga A."/>
            <person name="De vries R.P."/>
            <person name="Grigoriev I.V."/>
            <person name="Mortensen U.H."/>
            <person name="Andersen M.R."/>
            <person name="Baker S.E."/>
        </authorList>
    </citation>
    <scope>NUCLEOTIDE SEQUENCE [LARGE SCALE GENOMIC DNA]</scope>
    <source>
        <strain evidence="1 2">CBS 139.54b</strain>
    </source>
</reference>